<gene>
    <name evidence="1" type="ORF">WA1_42715</name>
</gene>
<dbReference type="EMBL" id="ANNX02000047">
    <property type="protein sequence ID" value="KYC36422.1"/>
    <property type="molecule type" value="Genomic_DNA"/>
</dbReference>
<proteinExistence type="predicted"/>
<sequence>MSIFYHWLQSLPFASSLNYIRSRSASRTRLIARHQKIPNIADDWEDEDAMWEQYVCDKRSFGLRRSDRYTRFMLSL</sequence>
<comment type="caution">
    <text evidence="1">The sequence shown here is derived from an EMBL/GenBank/DDBJ whole genome shotgun (WGS) entry which is preliminary data.</text>
</comment>
<accession>A0A139WVF9</accession>
<reference evidence="1 2" key="1">
    <citation type="journal article" date="2013" name="Genome Biol. Evol.">
        <title>Genomes of Stigonematalean cyanobacteria (subsection V) and the evolution of oxygenic photosynthesis from prokaryotes to plastids.</title>
        <authorList>
            <person name="Dagan T."/>
            <person name="Roettger M."/>
            <person name="Stucken K."/>
            <person name="Landan G."/>
            <person name="Koch R."/>
            <person name="Major P."/>
            <person name="Gould S.B."/>
            <person name="Goremykin V.V."/>
            <person name="Rippka R."/>
            <person name="Tandeau de Marsac N."/>
            <person name="Gugger M."/>
            <person name="Lockhart P.J."/>
            <person name="Allen J.F."/>
            <person name="Brune I."/>
            <person name="Maus I."/>
            <person name="Puhler A."/>
            <person name="Martin W.F."/>
        </authorList>
    </citation>
    <scope>NUCLEOTIDE SEQUENCE [LARGE SCALE GENOMIC DNA]</scope>
    <source>
        <strain evidence="1 2">PCC 7110</strain>
    </source>
</reference>
<evidence type="ECO:0000313" key="2">
    <source>
        <dbReference type="Proteomes" id="UP000076925"/>
    </source>
</evidence>
<dbReference type="AlphaFoldDB" id="A0A139WVF9"/>
<organism evidence="1 2">
    <name type="scientific">Scytonema hofmannii PCC 7110</name>
    <dbReference type="NCBI Taxonomy" id="128403"/>
    <lineage>
        <taxon>Bacteria</taxon>
        <taxon>Bacillati</taxon>
        <taxon>Cyanobacteriota</taxon>
        <taxon>Cyanophyceae</taxon>
        <taxon>Nostocales</taxon>
        <taxon>Scytonemataceae</taxon>
        <taxon>Scytonema</taxon>
    </lineage>
</organism>
<evidence type="ECO:0000313" key="1">
    <source>
        <dbReference type="EMBL" id="KYC36422.1"/>
    </source>
</evidence>
<dbReference type="RefSeq" id="WP_017749692.1">
    <property type="nucleotide sequence ID" value="NZ_KQ976354.1"/>
</dbReference>
<name>A0A139WVF9_9CYAN</name>
<protein>
    <submittedName>
        <fullName evidence="1">Uncharacterized protein</fullName>
    </submittedName>
</protein>
<keyword evidence="2" id="KW-1185">Reference proteome</keyword>
<dbReference type="Proteomes" id="UP000076925">
    <property type="component" value="Unassembled WGS sequence"/>
</dbReference>